<dbReference type="HAMAP" id="MF_01575">
    <property type="entry name" value="UPF0398"/>
    <property type="match status" value="1"/>
</dbReference>
<dbReference type="EMBL" id="LGIQ01000009">
    <property type="protein sequence ID" value="KNB70574.1"/>
    <property type="molecule type" value="Genomic_DNA"/>
</dbReference>
<gene>
    <name evidence="3" type="ORF">ADS79_16835</name>
    <name evidence="2" type="ORF">BRE01_37000</name>
</gene>
<dbReference type="OrthoDB" id="2301957at2"/>
<dbReference type="AlphaFoldDB" id="A0A0K9YPC7"/>
<reference evidence="3" key="2">
    <citation type="submission" date="2015-07" db="EMBL/GenBank/DDBJ databases">
        <title>MeaNS - Measles Nucleotide Surveillance Program.</title>
        <authorList>
            <person name="Tran T."/>
            <person name="Druce J."/>
        </authorList>
    </citation>
    <scope>NUCLEOTIDE SEQUENCE</scope>
    <source>
        <strain evidence="3">DSM 9887</strain>
    </source>
</reference>
<evidence type="ECO:0000256" key="1">
    <source>
        <dbReference type="HAMAP-Rule" id="MF_01575"/>
    </source>
</evidence>
<dbReference type="InterPro" id="IPR010697">
    <property type="entry name" value="YspA"/>
</dbReference>
<dbReference type="Proteomes" id="UP000319578">
    <property type="component" value="Unassembled WGS sequence"/>
</dbReference>
<evidence type="ECO:0000313" key="3">
    <source>
        <dbReference type="EMBL" id="KNB70574.1"/>
    </source>
</evidence>
<dbReference type="Gene3D" id="3.40.50.450">
    <property type="match status" value="1"/>
</dbReference>
<evidence type="ECO:0000313" key="2">
    <source>
        <dbReference type="EMBL" id="GED69998.1"/>
    </source>
</evidence>
<dbReference type="STRING" id="54915.ADS79_16835"/>
<proteinExistence type="inferred from homology"/>
<dbReference type="RefSeq" id="WP_049739570.1">
    <property type="nucleotide sequence ID" value="NZ_BJON01000014.1"/>
</dbReference>
<dbReference type="NCBIfam" id="NF010181">
    <property type="entry name" value="PRK13660.1"/>
    <property type="match status" value="1"/>
</dbReference>
<keyword evidence="5" id="KW-1185">Reference proteome</keyword>
<dbReference type="Proteomes" id="UP000036834">
    <property type="component" value="Unassembled WGS sequence"/>
</dbReference>
<organism evidence="3 4">
    <name type="scientific">Brevibacillus reuszeri</name>
    <dbReference type="NCBI Taxonomy" id="54915"/>
    <lineage>
        <taxon>Bacteria</taxon>
        <taxon>Bacillati</taxon>
        <taxon>Bacillota</taxon>
        <taxon>Bacilli</taxon>
        <taxon>Bacillales</taxon>
        <taxon>Paenibacillaceae</taxon>
        <taxon>Brevibacillus</taxon>
    </lineage>
</organism>
<dbReference type="PIRSF" id="PIRSF021290">
    <property type="entry name" value="DUF1273"/>
    <property type="match status" value="1"/>
</dbReference>
<dbReference type="Pfam" id="PF06908">
    <property type="entry name" value="YpsA"/>
    <property type="match status" value="1"/>
</dbReference>
<dbReference type="PATRIC" id="fig|54915.3.peg.2426"/>
<evidence type="ECO:0000313" key="4">
    <source>
        <dbReference type="Proteomes" id="UP000036834"/>
    </source>
</evidence>
<name>A0A0K9YPC7_9BACL</name>
<evidence type="ECO:0000313" key="5">
    <source>
        <dbReference type="Proteomes" id="UP000319578"/>
    </source>
</evidence>
<accession>A0A0K9YPC7</accession>
<dbReference type="PANTHER" id="PTHR38440">
    <property type="entry name" value="UPF0398 PROTEIN YPSA"/>
    <property type="match status" value="1"/>
</dbReference>
<reference evidence="2 5" key="3">
    <citation type="submission" date="2019-06" db="EMBL/GenBank/DDBJ databases">
        <title>Whole genome shotgun sequence of Brevibacillus reuszeri NBRC 15719.</title>
        <authorList>
            <person name="Hosoyama A."/>
            <person name="Uohara A."/>
            <person name="Ohji S."/>
            <person name="Ichikawa N."/>
        </authorList>
    </citation>
    <scope>NUCLEOTIDE SEQUENCE [LARGE SCALE GENOMIC DNA]</scope>
    <source>
        <strain evidence="2 5">NBRC 15719</strain>
    </source>
</reference>
<dbReference type="EMBL" id="BJON01000014">
    <property type="protein sequence ID" value="GED69998.1"/>
    <property type="molecule type" value="Genomic_DNA"/>
</dbReference>
<sequence length="188" mass="22059">MLKRLFVSGYKAHELGIFNEKNPGLAIIKKALKRDLLRFLEEELEWVIISGQLGVEMWAAETVLELKKEYPYLKLAVITPFLNQEEKWKEETQDYYRNIVMQADYINSVYQSSYQGAWQLGEKDKFLLANSDGILLVYDEENEGSPKFLSKLAAKKAEMGDYQLFRINAYDLQNIAEEQQQELYNDYF</sequence>
<comment type="similarity">
    <text evidence="1">Belongs to the UPF0398 family.</text>
</comment>
<protein>
    <recommendedName>
        <fullName evidence="1">UPF0398 protein ADS79_16835</fullName>
    </recommendedName>
</protein>
<dbReference type="SUPFAM" id="SSF102405">
    <property type="entry name" value="MCP/YpsA-like"/>
    <property type="match status" value="1"/>
</dbReference>
<dbReference type="PANTHER" id="PTHR38440:SF1">
    <property type="entry name" value="UPF0398 PROTEIN SPR0331"/>
    <property type="match status" value="1"/>
</dbReference>
<reference evidence="4" key="1">
    <citation type="submission" date="2015-07" db="EMBL/GenBank/DDBJ databases">
        <title>Genome sequencing project for genomic taxonomy and phylogenomics of Bacillus-like bacteria.</title>
        <authorList>
            <person name="Liu B."/>
            <person name="Wang J."/>
            <person name="Zhu Y."/>
            <person name="Liu G."/>
            <person name="Chen Q."/>
            <person name="Chen Z."/>
            <person name="Lan J."/>
            <person name="Che J."/>
            <person name="Ge C."/>
            <person name="Shi H."/>
            <person name="Pan Z."/>
            <person name="Liu X."/>
        </authorList>
    </citation>
    <scope>NUCLEOTIDE SEQUENCE [LARGE SCALE GENOMIC DNA]</scope>
    <source>
        <strain evidence="4">DSM 9887</strain>
    </source>
</reference>
<comment type="caution">
    <text evidence="3">The sequence shown here is derived from an EMBL/GenBank/DDBJ whole genome shotgun (WGS) entry which is preliminary data.</text>
</comment>